<dbReference type="AlphaFoldDB" id="A0A1M4YQW1"/>
<keyword evidence="2" id="KW-0560">Oxidoreductase</keyword>
<dbReference type="SUPFAM" id="SSF51735">
    <property type="entry name" value="NAD(P)-binding Rossmann-fold domains"/>
    <property type="match status" value="1"/>
</dbReference>
<evidence type="ECO:0000313" key="4">
    <source>
        <dbReference type="EMBL" id="SHF08150.1"/>
    </source>
</evidence>
<evidence type="ECO:0000313" key="5">
    <source>
        <dbReference type="Proteomes" id="UP000184501"/>
    </source>
</evidence>
<dbReference type="Pfam" id="PF00106">
    <property type="entry name" value="adh_short"/>
    <property type="match status" value="1"/>
</dbReference>
<evidence type="ECO:0000256" key="2">
    <source>
        <dbReference type="ARBA" id="ARBA00023002"/>
    </source>
</evidence>
<name>A0A1M4YQW1_STRHI</name>
<comment type="similarity">
    <text evidence="1 3">Belongs to the short-chain dehydrogenases/reductases (SDR) family.</text>
</comment>
<evidence type="ECO:0000256" key="3">
    <source>
        <dbReference type="RuleBase" id="RU000363"/>
    </source>
</evidence>
<proteinExistence type="inferred from homology"/>
<evidence type="ECO:0000256" key="1">
    <source>
        <dbReference type="ARBA" id="ARBA00006484"/>
    </source>
</evidence>
<dbReference type="GO" id="GO:0016020">
    <property type="term" value="C:membrane"/>
    <property type="evidence" value="ECO:0007669"/>
    <property type="project" value="TreeGrafter"/>
</dbReference>
<dbReference type="PRINTS" id="PR00080">
    <property type="entry name" value="SDRFAMILY"/>
</dbReference>
<dbReference type="STRING" id="2017.SAMN05444320_102450"/>
<dbReference type="PRINTS" id="PR00081">
    <property type="entry name" value="GDHRDH"/>
</dbReference>
<dbReference type="Gene3D" id="3.40.50.720">
    <property type="entry name" value="NAD(P)-binding Rossmann-like Domain"/>
    <property type="match status" value="1"/>
</dbReference>
<organism evidence="4 5">
    <name type="scientific">Streptoalloteichus hindustanus</name>
    <dbReference type="NCBI Taxonomy" id="2017"/>
    <lineage>
        <taxon>Bacteria</taxon>
        <taxon>Bacillati</taxon>
        <taxon>Actinomycetota</taxon>
        <taxon>Actinomycetes</taxon>
        <taxon>Pseudonocardiales</taxon>
        <taxon>Pseudonocardiaceae</taxon>
        <taxon>Streptoalloteichus</taxon>
    </lineage>
</organism>
<dbReference type="Proteomes" id="UP000184501">
    <property type="component" value="Unassembled WGS sequence"/>
</dbReference>
<sequence>MFPLRAPLLLALRRHVRLPRVVAWLDRARDSLQWTDDRLAHRDELTTLLRAAIGVVWLPPDERRLRAAVDGRVVLVTGASSGIGRATACRLAAAGATVLLVARRRDRLDAVRAEILRAGGAAHVYQADLADASAVELLVRRVLVDHGHVDVVVSNAGKSARRPREARADRQPDLARTMNVNYLGPVRLLLGLLPAMRARGRGQVVNVGTVGVDLPMPYWSAYLAAKAAFESWLRAVSAEARADGVTTTTIRFPLVRTAMSARTRFLRWLPGMAPAEAADAVCRAIVRRPRLMSPWWARLGSFLFTVARGPRDDFGWSSAVAVRRG</sequence>
<dbReference type="PANTHER" id="PTHR44196:SF1">
    <property type="entry name" value="DEHYDROGENASE_REDUCTASE SDR FAMILY MEMBER 7B"/>
    <property type="match status" value="1"/>
</dbReference>
<dbReference type="CDD" id="cd05233">
    <property type="entry name" value="SDR_c"/>
    <property type="match status" value="1"/>
</dbReference>
<dbReference type="InterPro" id="IPR036291">
    <property type="entry name" value="NAD(P)-bd_dom_sf"/>
</dbReference>
<accession>A0A1M4YQW1</accession>
<dbReference type="OrthoDB" id="9810734at2"/>
<dbReference type="PANTHER" id="PTHR44196">
    <property type="entry name" value="DEHYDROGENASE/REDUCTASE SDR FAMILY MEMBER 7B"/>
    <property type="match status" value="1"/>
</dbReference>
<dbReference type="GO" id="GO:0016491">
    <property type="term" value="F:oxidoreductase activity"/>
    <property type="evidence" value="ECO:0007669"/>
    <property type="project" value="UniProtKB-KW"/>
</dbReference>
<reference evidence="4 5" key="1">
    <citation type="submission" date="2016-11" db="EMBL/GenBank/DDBJ databases">
        <authorList>
            <person name="Jaros S."/>
            <person name="Januszkiewicz K."/>
            <person name="Wedrychowicz H."/>
        </authorList>
    </citation>
    <scope>NUCLEOTIDE SEQUENCE [LARGE SCALE GENOMIC DNA]</scope>
    <source>
        <strain evidence="4 5">DSM 44523</strain>
    </source>
</reference>
<keyword evidence="5" id="KW-1185">Reference proteome</keyword>
<protein>
    <submittedName>
        <fullName evidence="4">Short-chain dehydrogenase</fullName>
    </submittedName>
</protein>
<gene>
    <name evidence="4" type="ORF">SAMN05444320_102450</name>
</gene>
<dbReference type="InterPro" id="IPR002347">
    <property type="entry name" value="SDR_fam"/>
</dbReference>
<dbReference type="EMBL" id="FQVN01000002">
    <property type="protein sequence ID" value="SHF08150.1"/>
    <property type="molecule type" value="Genomic_DNA"/>
</dbReference>
<dbReference type="RefSeq" id="WP_083959437.1">
    <property type="nucleotide sequence ID" value="NZ_FQVN01000002.1"/>
</dbReference>